<keyword evidence="3" id="KW-0597">Phosphoprotein</keyword>
<dbReference type="EMBL" id="DVHM01000120">
    <property type="protein sequence ID" value="HIR71127.1"/>
    <property type="molecule type" value="Genomic_DNA"/>
</dbReference>
<evidence type="ECO:0000313" key="6">
    <source>
        <dbReference type="Proteomes" id="UP000823912"/>
    </source>
</evidence>
<feature type="modified residue" description="4-aspartylphosphate" evidence="3">
    <location>
        <position position="55"/>
    </location>
</feature>
<protein>
    <recommendedName>
        <fullName evidence="1">Stage 0 sporulation protein A homolog</fullName>
    </recommendedName>
</protein>
<dbReference type="AlphaFoldDB" id="A0A9D1EA91"/>
<dbReference type="InterPro" id="IPR011006">
    <property type="entry name" value="CheY-like_superfamily"/>
</dbReference>
<sequence>MDIGICDDDMKTLLSLKETVTEYCKSKGLEGEVHLFASGGELLALSGHLDLMFLDIEMPGLDGIEVGKRFRRKNGRYKIVMETCREDRVLDAFHLEACRFLLKPLKRQDVWEALNVFAKSLVGSSTITLWEMRQRVEVSQRDIVYAQTYDSYTEYIVGDHLMRSERSLLELERELDPRLFFRINKKYIVNFSYIESYDNGELSIRKKKMKVSRRKKGEFERRYREFDLYFR</sequence>
<reference evidence="5" key="2">
    <citation type="journal article" date="2021" name="PeerJ">
        <title>Extensive microbial diversity within the chicken gut microbiome revealed by metagenomics and culture.</title>
        <authorList>
            <person name="Gilroy R."/>
            <person name="Ravi A."/>
            <person name="Getino M."/>
            <person name="Pursley I."/>
            <person name="Horton D.L."/>
            <person name="Alikhan N.F."/>
            <person name="Baker D."/>
            <person name="Gharbi K."/>
            <person name="Hall N."/>
            <person name="Watson M."/>
            <person name="Adriaenssens E.M."/>
            <person name="Foster-Nyarko E."/>
            <person name="Jarju S."/>
            <person name="Secka A."/>
            <person name="Antonio M."/>
            <person name="Oren A."/>
            <person name="Chaudhuri R.R."/>
            <person name="La Ragione R."/>
            <person name="Hildebrand F."/>
            <person name="Pallen M.J."/>
        </authorList>
    </citation>
    <scope>NUCLEOTIDE SEQUENCE</scope>
    <source>
        <strain evidence="5">ChiSjej5B23-6657</strain>
    </source>
</reference>
<feature type="domain" description="Response regulatory" evidence="4">
    <location>
        <begin position="2"/>
        <end position="118"/>
    </location>
</feature>
<evidence type="ECO:0000256" key="3">
    <source>
        <dbReference type="PROSITE-ProRule" id="PRU00169"/>
    </source>
</evidence>
<dbReference type="SUPFAM" id="SSF52172">
    <property type="entry name" value="CheY-like"/>
    <property type="match status" value="1"/>
</dbReference>
<dbReference type="InterPro" id="IPR007492">
    <property type="entry name" value="LytTR_DNA-bd_dom"/>
</dbReference>
<proteinExistence type="predicted"/>
<evidence type="ECO:0000256" key="1">
    <source>
        <dbReference type="ARBA" id="ARBA00018672"/>
    </source>
</evidence>
<evidence type="ECO:0000259" key="4">
    <source>
        <dbReference type="PROSITE" id="PS50110"/>
    </source>
</evidence>
<dbReference type="InterPro" id="IPR001789">
    <property type="entry name" value="Sig_transdc_resp-reg_receiver"/>
</dbReference>
<comment type="function">
    <text evidence="2">May play the central regulatory role in sporulation. It may be an element of the effector pathway responsible for the activation of sporulation genes in response to nutritional stress. Spo0A may act in concert with spo0H (a sigma factor) to control the expression of some genes that are critical to the sporulation process.</text>
</comment>
<dbReference type="Gene3D" id="2.40.50.1020">
    <property type="entry name" value="LytTr DNA-binding domain"/>
    <property type="match status" value="1"/>
</dbReference>
<accession>A0A9D1EA91</accession>
<dbReference type="GO" id="GO:0000156">
    <property type="term" value="F:phosphorelay response regulator activity"/>
    <property type="evidence" value="ECO:0007669"/>
    <property type="project" value="InterPro"/>
</dbReference>
<dbReference type="PANTHER" id="PTHR37299">
    <property type="entry name" value="TRANSCRIPTIONAL REGULATOR-RELATED"/>
    <property type="match status" value="1"/>
</dbReference>
<comment type="caution">
    <text evidence="5">The sequence shown here is derived from an EMBL/GenBank/DDBJ whole genome shotgun (WGS) entry which is preliminary data.</text>
</comment>
<dbReference type="SMART" id="SM00448">
    <property type="entry name" value="REC"/>
    <property type="match status" value="1"/>
</dbReference>
<reference evidence="5" key="1">
    <citation type="submission" date="2020-10" db="EMBL/GenBank/DDBJ databases">
        <authorList>
            <person name="Gilroy R."/>
        </authorList>
    </citation>
    <scope>NUCLEOTIDE SEQUENCE</scope>
    <source>
        <strain evidence="5">ChiSjej5B23-6657</strain>
    </source>
</reference>
<dbReference type="Proteomes" id="UP000823912">
    <property type="component" value="Unassembled WGS sequence"/>
</dbReference>
<dbReference type="PROSITE" id="PS50110">
    <property type="entry name" value="RESPONSE_REGULATORY"/>
    <property type="match status" value="1"/>
</dbReference>
<dbReference type="SMART" id="SM00850">
    <property type="entry name" value="LytTR"/>
    <property type="match status" value="1"/>
</dbReference>
<evidence type="ECO:0000256" key="2">
    <source>
        <dbReference type="ARBA" id="ARBA00024867"/>
    </source>
</evidence>
<dbReference type="Pfam" id="PF00072">
    <property type="entry name" value="Response_reg"/>
    <property type="match status" value="1"/>
</dbReference>
<dbReference type="Gene3D" id="3.40.50.2300">
    <property type="match status" value="1"/>
</dbReference>
<evidence type="ECO:0000313" key="5">
    <source>
        <dbReference type="EMBL" id="HIR71127.1"/>
    </source>
</evidence>
<organism evidence="5 6">
    <name type="scientific">Candidatus Pullilachnospira gallistercoris</name>
    <dbReference type="NCBI Taxonomy" id="2840911"/>
    <lineage>
        <taxon>Bacteria</taxon>
        <taxon>Bacillati</taxon>
        <taxon>Bacillota</taxon>
        <taxon>Clostridia</taxon>
        <taxon>Lachnospirales</taxon>
        <taxon>Lachnospiraceae</taxon>
        <taxon>Lachnospiraceae incertae sedis</taxon>
        <taxon>Candidatus Pullilachnospira</taxon>
    </lineage>
</organism>
<dbReference type="InterPro" id="IPR046947">
    <property type="entry name" value="LytR-like"/>
</dbReference>
<gene>
    <name evidence="5" type="ORF">IAA55_07580</name>
</gene>
<dbReference type="Pfam" id="PF04397">
    <property type="entry name" value="LytTR"/>
    <property type="match status" value="1"/>
</dbReference>
<dbReference type="PANTHER" id="PTHR37299:SF1">
    <property type="entry name" value="STAGE 0 SPORULATION PROTEIN A HOMOLOG"/>
    <property type="match status" value="1"/>
</dbReference>
<name>A0A9D1EA91_9FIRM</name>
<dbReference type="GO" id="GO:0003677">
    <property type="term" value="F:DNA binding"/>
    <property type="evidence" value="ECO:0007669"/>
    <property type="project" value="InterPro"/>
</dbReference>